<dbReference type="GO" id="GO:0051301">
    <property type="term" value="P:cell division"/>
    <property type="evidence" value="ECO:0007669"/>
    <property type="project" value="UniProtKB-ARBA"/>
</dbReference>
<evidence type="ECO:0000256" key="10">
    <source>
        <dbReference type="RuleBase" id="RU004561"/>
    </source>
</evidence>
<dbReference type="Pfam" id="PF06507">
    <property type="entry name" value="ARF_AD"/>
    <property type="match status" value="1"/>
</dbReference>
<protein>
    <recommendedName>
        <fullName evidence="10">Auxin response factor</fullName>
    </recommendedName>
</protein>
<dbReference type="InterPro" id="IPR003340">
    <property type="entry name" value="B3_DNA-bd"/>
</dbReference>
<proteinExistence type="inferred from homology"/>
<reference evidence="14 18" key="3">
    <citation type="journal article" date="2011" name="Nature">
        <title>The Medicago genome provides insight into the evolution of rhizobial symbioses.</title>
        <authorList>
            <person name="Young N.D."/>
            <person name="Debelle F."/>
            <person name="Oldroyd G.E."/>
            <person name="Geurts R."/>
            <person name="Cannon S.B."/>
            <person name="Udvardi M.K."/>
            <person name="Benedito V.A."/>
            <person name="Mayer K.F."/>
            <person name="Gouzy J."/>
            <person name="Schoof H."/>
            <person name="Van de Peer Y."/>
            <person name="Proost S."/>
            <person name="Cook D.R."/>
            <person name="Meyers B.C."/>
            <person name="Spannagl M."/>
            <person name="Cheung F."/>
            <person name="De Mita S."/>
            <person name="Krishnakumar V."/>
            <person name="Gundlach H."/>
            <person name="Zhou S."/>
            <person name="Mudge J."/>
            <person name="Bharti A.K."/>
            <person name="Murray J.D."/>
            <person name="Naoumkina M.A."/>
            <person name="Rosen B."/>
            <person name="Silverstein K.A."/>
            <person name="Tang H."/>
            <person name="Rombauts S."/>
            <person name="Zhao P.X."/>
            <person name="Zhou P."/>
            <person name="Barbe V."/>
            <person name="Bardou P."/>
            <person name="Bechner M."/>
            <person name="Bellec A."/>
            <person name="Berger A."/>
            <person name="Berges H."/>
            <person name="Bidwell S."/>
            <person name="Bisseling T."/>
            <person name="Choisne N."/>
            <person name="Couloux A."/>
            <person name="Denny R."/>
            <person name="Deshpande S."/>
            <person name="Dai X."/>
            <person name="Doyle J.J."/>
            <person name="Dudez A.M."/>
            <person name="Farmer A.D."/>
            <person name="Fouteau S."/>
            <person name="Franken C."/>
            <person name="Gibelin C."/>
            <person name="Gish J."/>
            <person name="Goldstein S."/>
            <person name="Gonzalez A.J."/>
            <person name="Green P.J."/>
            <person name="Hallab A."/>
            <person name="Hartog M."/>
            <person name="Hua A."/>
            <person name="Humphray S.J."/>
            <person name="Jeong D.H."/>
            <person name="Jing Y."/>
            <person name="Jocker A."/>
            <person name="Kenton S.M."/>
            <person name="Kim D.J."/>
            <person name="Klee K."/>
            <person name="Lai H."/>
            <person name="Lang C."/>
            <person name="Lin S."/>
            <person name="Macmil S.L."/>
            <person name="Magdelenat G."/>
            <person name="Matthews L."/>
            <person name="McCorrison J."/>
            <person name="Monaghan E.L."/>
            <person name="Mun J.H."/>
            <person name="Najar F.Z."/>
            <person name="Nicholson C."/>
            <person name="Noirot C."/>
            <person name="O'Bleness M."/>
            <person name="Paule C.R."/>
            <person name="Poulain J."/>
            <person name="Prion F."/>
            <person name="Qin B."/>
            <person name="Qu C."/>
            <person name="Retzel E.F."/>
            <person name="Riddle C."/>
            <person name="Sallet E."/>
            <person name="Samain S."/>
            <person name="Samson N."/>
            <person name="Sanders I."/>
            <person name="Saurat O."/>
            <person name="Scarpelli C."/>
            <person name="Schiex T."/>
            <person name="Segurens B."/>
            <person name="Severin A.J."/>
            <person name="Sherrier D.J."/>
            <person name="Shi R."/>
            <person name="Sims S."/>
            <person name="Singer S.R."/>
            <person name="Sinharoy S."/>
            <person name="Sterck L."/>
            <person name="Viollet A."/>
            <person name="Wang B.B."/>
            <person name="Wang K."/>
            <person name="Wang M."/>
            <person name="Wang X."/>
            <person name="Warfsmann J."/>
            <person name="Weissenbach J."/>
            <person name="White D.D."/>
            <person name="White J.D."/>
            <person name="Wiley G.B."/>
            <person name="Wincker P."/>
            <person name="Xing Y."/>
            <person name="Yang L."/>
            <person name="Yao Z."/>
            <person name="Ying F."/>
            <person name="Zhai J."/>
            <person name="Zhou L."/>
            <person name="Zuber A."/>
            <person name="Denarie J."/>
            <person name="Dixon R.A."/>
            <person name="May G.D."/>
            <person name="Schwartz D.C."/>
            <person name="Rogers J."/>
            <person name="Quetier F."/>
            <person name="Town C.D."/>
            <person name="Roe B.A."/>
        </authorList>
    </citation>
    <scope>NUCLEOTIDE SEQUENCE [LARGE SCALE GENOMIC DNA]</scope>
    <source>
        <strain evidence="14">A17</strain>
        <strain evidence="16 18">cv. Jemalong A17</strain>
    </source>
</reference>
<dbReference type="GO" id="GO:0009734">
    <property type="term" value="P:auxin-activated signaling pathway"/>
    <property type="evidence" value="ECO:0007669"/>
    <property type="project" value="UniProtKB-KW"/>
</dbReference>
<sequence length="648" mass="72449">MKEKRKGCSPTEMNMESKKKLKNVNKSVDPQLWHAVAGGMVQMPEVNSQVFYFPQGHAEHACEPVNFSSYSKIPSFIPCRVEAIRYMANHETDEVYAKLRLVPMNINQVSFDNDGVAGINVSETKDKHQSFAKTLTQSDANNGGGFSCPRYCAETLFPRLDYSANPPLQDIFPKDVHGEKWHFRHVYRGTPKRHLLTTGWSPFVSDKKLASGDSIVFLRSENGDLHVGIRRAKRRNNVGVDPLSGWKSGSGIGICAAPPYGGFPSFSGEEDNKLRRNGKGNGLLISDGMMGRGKVKALEVIEAVRLGTNMQPFDVVYYPRSGTPEFFVKTSLIGMALQIRWCPGMRFKMAIETEDSSRISWFIGTVASVQAADPSWSDSMWRLLEVTWDEPELLKNVKRVNPWQVEIVSNMPSIPLSPFIPPRKKLRLPQLPDFPIDGQFPMPTFPNNLLSPNIPIFYLPETSPAGMQGARHGHFGVTLPDFHNLPLGLFQPSFQQPFNNIATMPMTVPNNPALQKPNTSENVSCSHSISTSAQSSEKPDHAKPHQLVLFGQTIQVDAGNENSEKKMSNHLSDLHLQGLSSRSSDARFEWNAENQHEETLAGETLEMKHSDFIRKARRLTILMDSTSGATTEDQQEKKENHQFNCRAG</sequence>
<dbReference type="EnsemblPlants" id="AES81853">
    <property type="protein sequence ID" value="AES81853"/>
    <property type="gene ID" value="MTR_7g101280"/>
</dbReference>
<evidence type="ECO:0000256" key="9">
    <source>
        <dbReference type="ARBA" id="ARBA00037697"/>
    </source>
</evidence>
<evidence type="ECO:0000313" key="15">
    <source>
        <dbReference type="EMBL" id="KEH17131.1"/>
    </source>
</evidence>
<accession>A0A0C3WE01</accession>
<comment type="subunit">
    <text evidence="3 10">Homodimers and heterodimers.</text>
</comment>
<dbReference type="AlphaFoldDB" id="Q2HV56"/>
<feature type="domain" description="TF-B3" evidence="12">
    <location>
        <begin position="131"/>
        <end position="233"/>
    </location>
</feature>
<evidence type="ECO:0000313" key="14">
    <source>
        <dbReference type="EMBL" id="AES81853.2"/>
    </source>
</evidence>
<dbReference type="InterPro" id="IPR044835">
    <property type="entry name" value="ARF_plant"/>
</dbReference>
<evidence type="ECO:0000256" key="11">
    <source>
        <dbReference type="SAM" id="MobiDB-lite"/>
    </source>
</evidence>
<comment type="function">
    <text evidence="9">Auxin response factors (ARFs) are transcriptional factors that bind specifically to the DNA sequence 5'-TGTCTC-3' found in the auxin-responsive promoter elements (AuxREs). Could act as transcriptional activator or repressor. Formation of heterodimers with Aux/IAA proteins may alter their ability to modulate early auxin response genes expression.</text>
</comment>
<reference evidence="17" key="5">
    <citation type="submission" date="2015-06" db="UniProtKB">
        <authorList>
            <consortium name="EnsemblPlants"/>
        </authorList>
    </citation>
    <scope>IDENTIFICATION</scope>
    <source>
        <strain evidence="16">cv. Jemalong A17</strain>
    </source>
</reference>
<comment type="similarity">
    <text evidence="2 10">Belongs to the ARF family.</text>
</comment>
<dbReference type="STRING" id="3880.Q2HV56"/>
<evidence type="ECO:0000256" key="1">
    <source>
        <dbReference type="ARBA" id="ARBA00004123"/>
    </source>
</evidence>
<dbReference type="PANTHER" id="PTHR31384:SF39">
    <property type="entry name" value="AUXIN RESPONSE FACTOR"/>
    <property type="match status" value="1"/>
</dbReference>
<dbReference type="EnsemblPlants" id="KEH17131">
    <property type="protein sequence ID" value="KEH17131"/>
    <property type="gene ID" value="MTR_0041s0110"/>
</dbReference>
<keyword evidence="18" id="KW-1185">Reference proteome</keyword>
<dbReference type="GO" id="GO:0000976">
    <property type="term" value="F:transcription cis-regulatory region binding"/>
    <property type="evidence" value="ECO:0000318"/>
    <property type="project" value="GO_Central"/>
</dbReference>
<dbReference type="Proteomes" id="UP000002051">
    <property type="component" value="Unassembled WGS sequence"/>
</dbReference>
<dbReference type="GO" id="GO:0007389">
    <property type="term" value="P:pattern specification process"/>
    <property type="evidence" value="ECO:0007669"/>
    <property type="project" value="UniProtKB-ARBA"/>
</dbReference>
<evidence type="ECO:0000313" key="17">
    <source>
        <dbReference type="EnsemblPlants" id="KEH17131"/>
    </source>
</evidence>
<dbReference type="Pfam" id="PF02362">
    <property type="entry name" value="B3"/>
    <property type="match status" value="1"/>
</dbReference>
<dbReference type="EMBL" id="AC148995">
    <property type="protein sequence ID" value="ABD32795.1"/>
    <property type="molecule type" value="Genomic_DNA"/>
</dbReference>
<dbReference type="FunFam" id="2.30.30.1040:FF:000002">
    <property type="entry name" value="Auxin response factor"/>
    <property type="match status" value="1"/>
</dbReference>
<dbReference type="Gene3D" id="2.30.30.1040">
    <property type="match status" value="1"/>
</dbReference>
<dbReference type="CDD" id="cd10017">
    <property type="entry name" value="B3_DNA"/>
    <property type="match status" value="1"/>
</dbReference>
<evidence type="ECO:0000313" key="16">
    <source>
        <dbReference type="EnsemblPlants" id="AES81853"/>
    </source>
</evidence>
<evidence type="ECO:0000313" key="13">
    <source>
        <dbReference type="EMBL" id="ABD32795.1"/>
    </source>
</evidence>
<reference evidence="13" key="1">
    <citation type="submission" date="2004-12" db="EMBL/GenBank/DDBJ databases">
        <authorList>
            <person name="Town C.D."/>
        </authorList>
    </citation>
    <scope>NUCLEOTIDE SEQUENCE</scope>
</reference>
<reference evidence="13" key="2">
    <citation type="submission" date="2007-03" db="EMBL/GenBank/DDBJ databases">
        <authorList>
            <consortium name="The International Medicago Genome Annotation Group"/>
        </authorList>
    </citation>
    <scope>NUCLEOTIDE SEQUENCE</scope>
</reference>
<dbReference type="EMBL" id="KL402766">
    <property type="protein sequence ID" value="KEH17131.1"/>
    <property type="molecule type" value="Genomic_DNA"/>
</dbReference>
<evidence type="ECO:0000313" key="18">
    <source>
        <dbReference type="Proteomes" id="UP000002051"/>
    </source>
</evidence>
<dbReference type="GO" id="GO:0005634">
    <property type="term" value="C:nucleus"/>
    <property type="evidence" value="ECO:0000318"/>
    <property type="project" value="GO_Central"/>
</dbReference>
<accession>G7L2T9</accession>
<name>Q2HV56_MEDTR</name>
<keyword evidence="8 10" id="KW-0927">Auxin signaling pathway</keyword>
<accession>Q2HV56</accession>
<evidence type="ECO:0000256" key="4">
    <source>
        <dbReference type="ARBA" id="ARBA00023015"/>
    </source>
</evidence>
<evidence type="ECO:0000256" key="5">
    <source>
        <dbReference type="ARBA" id="ARBA00023125"/>
    </source>
</evidence>
<evidence type="ECO:0000256" key="8">
    <source>
        <dbReference type="ARBA" id="ARBA00023294"/>
    </source>
</evidence>
<dbReference type="PaxDb" id="3880-AES81853"/>
<dbReference type="SMART" id="SM01019">
    <property type="entry name" value="B3"/>
    <property type="match status" value="1"/>
</dbReference>
<dbReference type="GO" id="GO:0006355">
    <property type="term" value="P:regulation of DNA-templated transcription"/>
    <property type="evidence" value="ECO:0000318"/>
    <property type="project" value="GO_Central"/>
</dbReference>
<dbReference type="PROSITE" id="PS50863">
    <property type="entry name" value="B3"/>
    <property type="match status" value="1"/>
</dbReference>
<keyword evidence="4 10" id="KW-0805">Transcription regulation</keyword>
<comment type="subcellular location">
    <subcellularLocation>
        <location evidence="1 10">Nucleus</location>
    </subcellularLocation>
</comment>
<dbReference type="eggNOG" id="ENOG502QQ5I">
    <property type="taxonomic scope" value="Eukaryota"/>
</dbReference>
<reference evidence="14 18" key="4">
    <citation type="journal article" date="2014" name="BMC Genomics">
        <title>An improved genome release (version Mt4.0) for the model legume Medicago truncatula.</title>
        <authorList>
            <person name="Tang H."/>
            <person name="Krishnakumar V."/>
            <person name="Bidwell S."/>
            <person name="Rosen B."/>
            <person name="Chan A."/>
            <person name="Zhou S."/>
            <person name="Gentzbittel L."/>
            <person name="Childs K.L."/>
            <person name="Yandell M."/>
            <person name="Gundlach H."/>
            <person name="Mayer K.F."/>
            <person name="Schwartz D.C."/>
            <person name="Town C.D."/>
        </authorList>
    </citation>
    <scope>GENOME REANNOTATION</scope>
    <source>
        <strain evidence="14">A17</strain>
        <strain evidence="16 18">cv. Jemalong A17</strain>
    </source>
</reference>
<dbReference type="EMBL" id="CM001223">
    <property type="protein sequence ID" value="AES81853.2"/>
    <property type="molecule type" value="Genomic_DNA"/>
</dbReference>
<keyword evidence="5 10" id="KW-0238">DNA-binding</keyword>
<keyword evidence="6 10" id="KW-0804">Transcription</keyword>
<evidence type="ECO:0000256" key="7">
    <source>
        <dbReference type="ARBA" id="ARBA00023242"/>
    </source>
</evidence>
<evidence type="ECO:0000256" key="2">
    <source>
        <dbReference type="ARBA" id="ARBA00007853"/>
    </source>
</evidence>
<feature type="compositionally biased region" description="Polar residues" evidence="11">
    <location>
        <begin position="511"/>
        <end position="536"/>
    </location>
</feature>
<dbReference type="PANTHER" id="PTHR31384">
    <property type="entry name" value="AUXIN RESPONSE FACTOR 4-RELATED"/>
    <property type="match status" value="1"/>
</dbReference>
<evidence type="ECO:0000259" key="12">
    <source>
        <dbReference type="PROSITE" id="PS50863"/>
    </source>
</evidence>
<dbReference type="Gene3D" id="2.40.330.10">
    <property type="entry name" value="DNA-binding pseudobarrel domain"/>
    <property type="match status" value="1"/>
</dbReference>
<dbReference type="GO" id="GO:0048829">
    <property type="term" value="P:root cap development"/>
    <property type="evidence" value="ECO:0007669"/>
    <property type="project" value="UniProtKB-ARBA"/>
</dbReference>
<feature type="region of interest" description="Disordered" evidence="11">
    <location>
        <begin position="626"/>
        <end position="648"/>
    </location>
</feature>
<evidence type="ECO:0000256" key="6">
    <source>
        <dbReference type="ARBA" id="ARBA00023163"/>
    </source>
</evidence>
<keyword evidence="7 10" id="KW-0539">Nucleus</keyword>
<gene>
    <name evidence="14" type="ordered locus">MTR_7g101280</name>
    <name evidence="15" type="ORF">MTR_0041s0110</name>
    <name evidence="13" type="ORF">MtrDRAFT_AC148995g9v2</name>
</gene>
<dbReference type="FunFam" id="2.40.330.10:FF:000001">
    <property type="entry name" value="Auxin response factor"/>
    <property type="match status" value="1"/>
</dbReference>
<dbReference type="InterPro" id="IPR015300">
    <property type="entry name" value="DNA-bd_pseudobarrel_sf"/>
</dbReference>
<dbReference type="SUPFAM" id="SSF101936">
    <property type="entry name" value="DNA-binding pseudobarrel domain"/>
    <property type="match status" value="1"/>
</dbReference>
<feature type="region of interest" description="Disordered" evidence="11">
    <location>
        <begin position="511"/>
        <end position="542"/>
    </location>
</feature>
<evidence type="ECO:0000256" key="3">
    <source>
        <dbReference type="ARBA" id="ARBA00011726"/>
    </source>
</evidence>
<dbReference type="HOGENOM" id="CLU_002626_3_3_1"/>
<dbReference type="InterPro" id="IPR010525">
    <property type="entry name" value="ARF_dom"/>
</dbReference>
<organism evidence="13">
    <name type="scientific">Medicago truncatula</name>
    <name type="common">Barrel medic</name>
    <name type="synonym">Medicago tribuloides</name>
    <dbReference type="NCBI Taxonomy" id="3880"/>
    <lineage>
        <taxon>Eukaryota</taxon>
        <taxon>Viridiplantae</taxon>
        <taxon>Streptophyta</taxon>
        <taxon>Embryophyta</taxon>
        <taxon>Tracheophyta</taxon>
        <taxon>Spermatophyta</taxon>
        <taxon>Magnoliopsida</taxon>
        <taxon>eudicotyledons</taxon>
        <taxon>Gunneridae</taxon>
        <taxon>Pentapetalae</taxon>
        <taxon>rosids</taxon>
        <taxon>fabids</taxon>
        <taxon>Fabales</taxon>
        <taxon>Fabaceae</taxon>
        <taxon>Papilionoideae</taxon>
        <taxon>50 kb inversion clade</taxon>
        <taxon>NPAAA clade</taxon>
        <taxon>Hologalegina</taxon>
        <taxon>IRL clade</taxon>
        <taxon>Trifolieae</taxon>
        <taxon>Medicago</taxon>
    </lineage>
</organism>